<accession>A0A3A8FKK3</accession>
<sequence length="78" mass="8681">MRQTSGFCFFQNFNERIRKISMPNNFNTKPNISIEGKMSEQDTGKVAIIMAWGKSISLVIGSLAGAVTAITAFFKYIL</sequence>
<proteinExistence type="predicted"/>
<dbReference type="Proteomes" id="UP000281084">
    <property type="component" value="Unassembled WGS sequence"/>
</dbReference>
<organism evidence="2 3">
    <name type="scientific">Acinetobacter cumulans</name>
    <dbReference type="NCBI Taxonomy" id="2136182"/>
    <lineage>
        <taxon>Bacteria</taxon>
        <taxon>Pseudomonadati</taxon>
        <taxon>Pseudomonadota</taxon>
        <taxon>Gammaproteobacteria</taxon>
        <taxon>Moraxellales</taxon>
        <taxon>Moraxellaceae</taxon>
        <taxon>Acinetobacter</taxon>
    </lineage>
</organism>
<reference evidence="2 3" key="1">
    <citation type="submission" date="2018-09" db="EMBL/GenBank/DDBJ databases">
        <title>The draft genome of Acinetobacter spp. strains.</title>
        <authorList>
            <person name="Qin J."/>
            <person name="Feng Y."/>
            <person name="Zong Z."/>
        </authorList>
    </citation>
    <scope>NUCLEOTIDE SEQUENCE [LARGE SCALE GENOMIC DNA]</scope>
    <source>
        <strain evidence="2 3">WCHAc060002</strain>
    </source>
</reference>
<evidence type="ECO:0000256" key="1">
    <source>
        <dbReference type="SAM" id="Phobius"/>
    </source>
</evidence>
<evidence type="ECO:0000313" key="3">
    <source>
        <dbReference type="Proteomes" id="UP000281084"/>
    </source>
</evidence>
<protein>
    <submittedName>
        <fullName evidence="2">Uncharacterized protein</fullName>
    </submittedName>
</protein>
<dbReference type="RefSeq" id="WP_120368444.1">
    <property type="nucleotide sequence ID" value="NZ_RAXZ01000066.1"/>
</dbReference>
<keyword evidence="1" id="KW-0812">Transmembrane</keyword>
<comment type="caution">
    <text evidence="2">The sequence shown here is derived from an EMBL/GenBank/DDBJ whole genome shotgun (WGS) entry which is preliminary data.</text>
</comment>
<keyword evidence="1" id="KW-1133">Transmembrane helix</keyword>
<name>A0A3A8FKK3_9GAMM</name>
<dbReference type="EMBL" id="RAXZ01000066">
    <property type="protein sequence ID" value="RKG47242.1"/>
    <property type="molecule type" value="Genomic_DNA"/>
</dbReference>
<keyword evidence="1" id="KW-0472">Membrane</keyword>
<dbReference type="AlphaFoldDB" id="A0A3A8FKK3"/>
<gene>
    <name evidence="2" type="ORF">D7V64_16995</name>
</gene>
<feature type="transmembrane region" description="Helical" evidence="1">
    <location>
        <begin position="55"/>
        <end position="77"/>
    </location>
</feature>
<evidence type="ECO:0000313" key="2">
    <source>
        <dbReference type="EMBL" id="RKG47242.1"/>
    </source>
</evidence>